<feature type="transmembrane region" description="Helical" evidence="3">
    <location>
        <begin position="339"/>
        <end position="362"/>
    </location>
</feature>
<feature type="transmembrane region" description="Helical" evidence="3">
    <location>
        <begin position="141"/>
        <end position="162"/>
    </location>
</feature>
<dbReference type="GeneID" id="81373243"/>
<organism evidence="5 6">
    <name type="scientific">Penicillium cosmopolitanum</name>
    <dbReference type="NCBI Taxonomy" id="1131564"/>
    <lineage>
        <taxon>Eukaryota</taxon>
        <taxon>Fungi</taxon>
        <taxon>Dikarya</taxon>
        <taxon>Ascomycota</taxon>
        <taxon>Pezizomycotina</taxon>
        <taxon>Eurotiomycetes</taxon>
        <taxon>Eurotiomycetidae</taxon>
        <taxon>Eurotiales</taxon>
        <taxon>Aspergillaceae</taxon>
        <taxon>Penicillium</taxon>
    </lineage>
</organism>
<keyword evidence="6" id="KW-1185">Reference proteome</keyword>
<feature type="transmembrane region" description="Helical" evidence="3">
    <location>
        <begin position="374"/>
        <end position="392"/>
    </location>
</feature>
<dbReference type="EMBL" id="JAPZBU010000009">
    <property type="protein sequence ID" value="KAJ5387085.1"/>
    <property type="molecule type" value="Genomic_DNA"/>
</dbReference>
<feature type="transmembrane region" description="Helical" evidence="3">
    <location>
        <begin position="46"/>
        <end position="73"/>
    </location>
</feature>
<feature type="transmembrane region" description="Helical" evidence="3">
    <location>
        <begin position="313"/>
        <end position="333"/>
    </location>
</feature>
<feature type="domain" description="Major facilitator superfamily (MFS) profile" evidence="4">
    <location>
        <begin position="249"/>
        <end position="443"/>
    </location>
</feature>
<evidence type="ECO:0000256" key="3">
    <source>
        <dbReference type="SAM" id="Phobius"/>
    </source>
</evidence>
<evidence type="ECO:0000256" key="1">
    <source>
        <dbReference type="ARBA" id="ARBA00004141"/>
    </source>
</evidence>
<feature type="transmembrane region" description="Helical" evidence="3">
    <location>
        <begin position="206"/>
        <end position="224"/>
    </location>
</feature>
<comment type="caution">
    <text evidence="5">The sequence shown here is derived from an EMBL/GenBank/DDBJ whole genome shotgun (WGS) entry which is preliminary data.</text>
</comment>
<feature type="transmembrane region" description="Helical" evidence="3">
    <location>
        <begin position="116"/>
        <end position="135"/>
    </location>
</feature>
<dbReference type="Proteomes" id="UP001147747">
    <property type="component" value="Unassembled WGS sequence"/>
</dbReference>
<comment type="subcellular location">
    <subcellularLocation>
        <location evidence="1">Membrane</location>
        <topology evidence="1">Multi-pass membrane protein</topology>
    </subcellularLocation>
</comment>
<evidence type="ECO:0000313" key="5">
    <source>
        <dbReference type="EMBL" id="KAJ5387085.1"/>
    </source>
</evidence>
<dbReference type="InterPro" id="IPR020846">
    <property type="entry name" value="MFS_dom"/>
</dbReference>
<gene>
    <name evidence="5" type="ORF">N7509_009626</name>
</gene>
<dbReference type="Gene3D" id="1.20.1250.20">
    <property type="entry name" value="MFS general substrate transporter like domains"/>
    <property type="match status" value="2"/>
</dbReference>
<evidence type="ECO:0000259" key="4">
    <source>
        <dbReference type="PROSITE" id="PS50850"/>
    </source>
</evidence>
<dbReference type="SUPFAM" id="SSF103473">
    <property type="entry name" value="MFS general substrate transporter"/>
    <property type="match status" value="1"/>
</dbReference>
<dbReference type="PANTHER" id="PTHR11360:SF287">
    <property type="entry name" value="MFS MONOCARBOXYLATE TRANSPORTER"/>
    <property type="match status" value="1"/>
</dbReference>
<keyword evidence="3" id="KW-0812">Transmembrane</keyword>
<dbReference type="GO" id="GO:0022857">
    <property type="term" value="F:transmembrane transporter activity"/>
    <property type="evidence" value="ECO:0007669"/>
    <property type="project" value="InterPro"/>
</dbReference>
<reference evidence="5" key="1">
    <citation type="submission" date="2022-12" db="EMBL/GenBank/DDBJ databases">
        <authorList>
            <person name="Petersen C."/>
        </authorList>
    </citation>
    <scope>NUCLEOTIDE SEQUENCE</scope>
    <source>
        <strain evidence="5">IBT 29677</strain>
    </source>
</reference>
<dbReference type="InterPro" id="IPR050327">
    <property type="entry name" value="Proton-linked_MCT"/>
</dbReference>
<keyword evidence="3" id="KW-1133">Transmembrane helix</keyword>
<dbReference type="AlphaFoldDB" id="A0A9W9VPY6"/>
<evidence type="ECO:0000313" key="6">
    <source>
        <dbReference type="Proteomes" id="UP001147747"/>
    </source>
</evidence>
<dbReference type="Pfam" id="PF07690">
    <property type="entry name" value="MFS_1"/>
    <property type="match status" value="2"/>
</dbReference>
<dbReference type="InterPro" id="IPR036259">
    <property type="entry name" value="MFS_trans_sf"/>
</dbReference>
<feature type="transmembrane region" description="Helical" evidence="3">
    <location>
        <begin position="283"/>
        <end position="306"/>
    </location>
</feature>
<keyword evidence="3" id="KW-0472">Membrane</keyword>
<proteinExistence type="inferred from homology"/>
<sequence>MDHSKSLSASSDTHEDQEIALCHESEIKELGEENGLPPMDGGFHAWMFLAASTMIEALTWGFAFAFGVFQSYYRDNELFEDSAMVAAIGTCATGAAYLCCPCAIVCMILLPRLARWFSTIGLVIMCFSLAMGSFSSNVTHLVLSQGIGFGVGGCIAYSPSILFMPEWFDKKRGLAFGIVWAGSGLSGILFPIVLERLLGQFGFRTTLRILSGVLFVLPLPFLYFHKPRLPIQKGVAHRRLTTRFLSNRVFVIYQVVNIFEALGFFLPGIYLPSFARYIGFSDFLSSLTVTTLNLASIFGSISMGFLSDRCTALTCVSISTIGTVLSVFLLWGFSSQIPLLLVFCVAYGIFAGSFSAIWSAIIREVQKVDKSADATIIFSAIAFGRGIGNVVSGPFSEMLLNVDNWKGHARGAYGSGFGLIIVCTGLTSLMGVLCWIARAFKCI</sequence>
<evidence type="ECO:0000256" key="2">
    <source>
        <dbReference type="ARBA" id="ARBA00006727"/>
    </source>
</evidence>
<feature type="transmembrane region" description="Helical" evidence="3">
    <location>
        <begin position="245"/>
        <end position="271"/>
    </location>
</feature>
<dbReference type="GO" id="GO:0016020">
    <property type="term" value="C:membrane"/>
    <property type="evidence" value="ECO:0007669"/>
    <property type="project" value="UniProtKB-SubCell"/>
</dbReference>
<accession>A0A9W9VPY6</accession>
<reference evidence="5" key="2">
    <citation type="journal article" date="2023" name="IMA Fungus">
        <title>Comparative genomic study of the Penicillium genus elucidates a diverse pangenome and 15 lateral gene transfer events.</title>
        <authorList>
            <person name="Petersen C."/>
            <person name="Sorensen T."/>
            <person name="Nielsen M.R."/>
            <person name="Sondergaard T.E."/>
            <person name="Sorensen J.L."/>
            <person name="Fitzpatrick D.A."/>
            <person name="Frisvad J.C."/>
            <person name="Nielsen K.L."/>
        </authorList>
    </citation>
    <scope>NUCLEOTIDE SEQUENCE</scope>
    <source>
        <strain evidence="5">IBT 29677</strain>
    </source>
</reference>
<comment type="similarity">
    <text evidence="2">Belongs to the major facilitator superfamily. Monocarboxylate porter (TC 2.A.1.13) family.</text>
</comment>
<feature type="transmembrane region" description="Helical" evidence="3">
    <location>
        <begin position="412"/>
        <end position="437"/>
    </location>
</feature>
<protein>
    <submittedName>
        <fullName evidence="5">Major facilitator superfamily domain general substrate transporter</fullName>
    </submittedName>
</protein>
<name>A0A9W9VPY6_9EURO</name>
<dbReference type="PANTHER" id="PTHR11360">
    <property type="entry name" value="MONOCARBOXYLATE TRANSPORTER"/>
    <property type="match status" value="1"/>
</dbReference>
<feature type="transmembrane region" description="Helical" evidence="3">
    <location>
        <begin position="174"/>
        <end position="194"/>
    </location>
</feature>
<dbReference type="RefSeq" id="XP_056484883.1">
    <property type="nucleotide sequence ID" value="XM_056634263.1"/>
</dbReference>
<dbReference type="PROSITE" id="PS50850">
    <property type="entry name" value="MFS"/>
    <property type="match status" value="1"/>
</dbReference>
<dbReference type="OrthoDB" id="2213137at2759"/>
<feature type="transmembrane region" description="Helical" evidence="3">
    <location>
        <begin position="85"/>
        <end position="109"/>
    </location>
</feature>
<dbReference type="InterPro" id="IPR011701">
    <property type="entry name" value="MFS"/>
</dbReference>